<evidence type="ECO:0000259" key="2">
    <source>
        <dbReference type="SMART" id="SM00768"/>
    </source>
</evidence>
<dbReference type="EMBL" id="CM029054">
    <property type="protein sequence ID" value="KAG2540050.1"/>
    <property type="molecule type" value="Genomic_DNA"/>
</dbReference>
<organism evidence="3 4">
    <name type="scientific">Panicum virgatum</name>
    <name type="common">Blackwell switchgrass</name>
    <dbReference type="NCBI Taxonomy" id="38727"/>
    <lineage>
        <taxon>Eukaryota</taxon>
        <taxon>Viridiplantae</taxon>
        <taxon>Streptophyta</taxon>
        <taxon>Embryophyta</taxon>
        <taxon>Tracheophyta</taxon>
        <taxon>Spermatophyta</taxon>
        <taxon>Magnoliopsida</taxon>
        <taxon>Liliopsida</taxon>
        <taxon>Poales</taxon>
        <taxon>Poaceae</taxon>
        <taxon>PACMAD clade</taxon>
        <taxon>Panicoideae</taxon>
        <taxon>Panicodae</taxon>
        <taxon>Paniceae</taxon>
        <taxon>Panicinae</taxon>
        <taxon>Panicum</taxon>
        <taxon>Panicum sect. Hiantes</taxon>
    </lineage>
</organism>
<dbReference type="Gene3D" id="1.20.58.1040">
    <property type="match status" value="1"/>
</dbReference>
<dbReference type="SMART" id="SM00768">
    <property type="entry name" value="X8"/>
    <property type="match status" value="1"/>
</dbReference>
<keyword evidence="4" id="KW-1185">Reference proteome</keyword>
<dbReference type="GO" id="GO:0009506">
    <property type="term" value="C:plasmodesma"/>
    <property type="evidence" value="ECO:0007669"/>
    <property type="project" value="UniProtKB-ARBA"/>
</dbReference>
<gene>
    <name evidence="3" type="ORF">PVAP13_9NG527100</name>
</gene>
<dbReference type="AlphaFoldDB" id="A0A8T0MSD7"/>
<evidence type="ECO:0000313" key="3">
    <source>
        <dbReference type="EMBL" id="KAG2540050.1"/>
    </source>
</evidence>
<evidence type="ECO:0000256" key="1">
    <source>
        <dbReference type="ARBA" id="ARBA00022729"/>
    </source>
</evidence>
<comment type="caution">
    <text evidence="3">The sequence shown here is derived from an EMBL/GenBank/DDBJ whole genome shotgun (WGS) entry which is preliminary data.</text>
</comment>
<proteinExistence type="predicted"/>
<feature type="domain" description="X8" evidence="2">
    <location>
        <begin position="141"/>
        <end position="225"/>
    </location>
</feature>
<protein>
    <recommendedName>
        <fullName evidence="2">X8 domain-containing protein</fullName>
    </recommendedName>
</protein>
<sequence length="297" mass="29759">MEVAGAANKDRAARPCPVPTRLTSQPALAPLLVPFPFPQSITKTRRRMYRLQSCTGTPPLVIELAGSQGTLQLPSRIRKELATSSSFAPLLPPVRSKLATSELVSFLLCSSSSSPVGCAMATALALAAAVLLLSSTLAASEFCVCRPDQPTTAQQKVIDFSCGDGADCSSILQGGGCYNPNTVAAHCSWAANSYYQNNKAKGATCDFGGAAAISTTDPSFSGCTFPSTASASGTTGTTTVGGATSTGTLSPGVGTGFNGTAVGSGGLGPAGTMDSAAAGLLPGTFLAAAILSLLALH</sequence>
<dbReference type="PANTHER" id="PTHR31044">
    <property type="entry name" value="BETA-1,3 GLUCANASE"/>
    <property type="match status" value="1"/>
</dbReference>
<dbReference type="Proteomes" id="UP000823388">
    <property type="component" value="Chromosome 9N"/>
</dbReference>
<evidence type="ECO:0000313" key="4">
    <source>
        <dbReference type="Proteomes" id="UP000823388"/>
    </source>
</evidence>
<keyword evidence="1" id="KW-0732">Signal</keyword>
<dbReference type="InterPro" id="IPR012946">
    <property type="entry name" value="X8"/>
</dbReference>
<dbReference type="InterPro" id="IPR044788">
    <property type="entry name" value="X8_dom_prot"/>
</dbReference>
<reference evidence="3 4" key="1">
    <citation type="submission" date="2020-05" db="EMBL/GenBank/DDBJ databases">
        <title>WGS assembly of Panicum virgatum.</title>
        <authorList>
            <person name="Lovell J.T."/>
            <person name="Jenkins J."/>
            <person name="Shu S."/>
            <person name="Juenger T.E."/>
            <person name="Schmutz J."/>
        </authorList>
    </citation>
    <scope>NUCLEOTIDE SEQUENCE [LARGE SCALE GENOMIC DNA]</scope>
    <source>
        <strain evidence="4">cv. AP13</strain>
    </source>
</reference>
<accession>A0A8T0MSD7</accession>
<name>A0A8T0MSD7_PANVG</name>
<dbReference type="Pfam" id="PF07983">
    <property type="entry name" value="X8"/>
    <property type="match status" value="1"/>
</dbReference>
<dbReference type="PANTHER" id="PTHR31044:SF62">
    <property type="entry name" value="EXPRESSED PROTEIN"/>
    <property type="match status" value="1"/>
</dbReference>